<keyword evidence="3" id="KW-1185">Reference proteome</keyword>
<keyword evidence="1" id="KW-1133">Transmembrane helix</keyword>
<feature type="transmembrane region" description="Helical" evidence="1">
    <location>
        <begin position="281"/>
        <end position="303"/>
    </location>
</feature>
<feature type="transmembrane region" description="Helical" evidence="1">
    <location>
        <begin position="98"/>
        <end position="119"/>
    </location>
</feature>
<dbReference type="EMBL" id="WUMU01000003">
    <property type="protein sequence ID" value="MXN16790.1"/>
    <property type="molecule type" value="Genomic_DNA"/>
</dbReference>
<reference evidence="2 3" key="1">
    <citation type="submission" date="2019-12" db="EMBL/GenBank/DDBJ databases">
        <authorList>
            <person name="Li M."/>
        </authorList>
    </citation>
    <scope>NUCLEOTIDE SEQUENCE [LARGE SCALE GENOMIC DNA]</scope>
    <source>
        <strain evidence="2 3">GBMRC 2024</strain>
    </source>
</reference>
<dbReference type="InterPro" id="IPR038770">
    <property type="entry name" value="Na+/solute_symporter_sf"/>
</dbReference>
<feature type="transmembrane region" description="Helical" evidence="1">
    <location>
        <begin position="131"/>
        <end position="149"/>
    </location>
</feature>
<protein>
    <recommendedName>
        <fullName evidence="4">Bile acid:sodium symporter</fullName>
    </recommendedName>
</protein>
<evidence type="ECO:0000256" key="1">
    <source>
        <dbReference type="SAM" id="Phobius"/>
    </source>
</evidence>
<evidence type="ECO:0000313" key="3">
    <source>
        <dbReference type="Proteomes" id="UP000477911"/>
    </source>
</evidence>
<evidence type="ECO:0008006" key="4">
    <source>
        <dbReference type="Google" id="ProtNLM"/>
    </source>
</evidence>
<dbReference type="Gene3D" id="1.20.1530.20">
    <property type="match status" value="1"/>
</dbReference>
<feature type="transmembrane region" description="Helical" evidence="1">
    <location>
        <begin position="73"/>
        <end position="92"/>
    </location>
</feature>
<feature type="transmembrane region" description="Helical" evidence="1">
    <location>
        <begin position="35"/>
        <end position="52"/>
    </location>
</feature>
<keyword evidence="1" id="KW-0472">Membrane</keyword>
<feature type="transmembrane region" description="Helical" evidence="1">
    <location>
        <begin position="194"/>
        <end position="212"/>
    </location>
</feature>
<feature type="transmembrane region" description="Helical" evidence="1">
    <location>
        <begin position="12"/>
        <end position="29"/>
    </location>
</feature>
<gene>
    <name evidence="2" type="ORF">GR170_03005</name>
</gene>
<proteinExistence type="predicted"/>
<feature type="transmembrane region" description="Helical" evidence="1">
    <location>
        <begin position="224"/>
        <end position="243"/>
    </location>
</feature>
<dbReference type="RefSeq" id="WP_160891485.1">
    <property type="nucleotide sequence ID" value="NZ_WUMU01000003.1"/>
</dbReference>
<keyword evidence="1" id="KW-0812">Transmembrane</keyword>
<feature type="transmembrane region" description="Helical" evidence="1">
    <location>
        <begin position="255"/>
        <end position="275"/>
    </location>
</feature>
<sequence length="313" mass="32422">MSALIWLGRHASALLVLGFVVVPFLPFGADQLRPALPWLVVLVTALGTARQPTDRATLARVFAPRATLAMAGWLALSQVGLALLVVMLGHALHAPPELLVLIVAFCAASPLSSAPNLALMLGYDFTLALRLTLLGTLLAPVLMPLALAVSGLSFDAPVGQVAVKVLGMLAGGIVLGLGIQRLCGQDRIARNPEILNGLAALAMISFLFPLLAGSRAAVAADPVLGAELLALALLLNFGGHLLVRALARPLLPPPAARALGLVFGNRNVSIVLASLPFDPTLTLFVAALQCPVYATPVVFGLAARLRNRTAPSS</sequence>
<name>A0A6L7FZR3_9RHOB</name>
<organism evidence="2 3">
    <name type="scientific">Pseudooceanicola albus</name>
    <dbReference type="NCBI Taxonomy" id="2692189"/>
    <lineage>
        <taxon>Bacteria</taxon>
        <taxon>Pseudomonadati</taxon>
        <taxon>Pseudomonadota</taxon>
        <taxon>Alphaproteobacteria</taxon>
        <taxon>Rhodobacterales</taxon>
        <taxon>Paracoccaceae</taxon>
        <taxon>Pseudooceanicola</taxon>
    </lineage>
</organism>
<comment type="caution">
    <text evidence="2">The sequence shown here is derived from an EMBL/GenBank/DDBJ whole genome shotgun (WGS) entry which is preliminary data.</text>
</comment>
<dbReference type="Proteomes" id="UP000477911">
    <property type="component" value="Unassembled WGS sequence"/>
</dbReference>
<dbReference type="AlphaFoldDB" id="A0A6L7FZR3"/>
<evidence type="ECO:0000313" key="2">
    <source>
        <dbReference type="EMBL" id="MXN16790.1"/>
    </source>
</evidence>
<feature type="transmembrane region" description="Helical" evidence="1">
    <location>
        <begin position="161"/>
        <end position="182"/>
    </location>
</feature>
<accession>A0A6L7FZR3</accession>